<comment type="caution">
    <text evidence="2">The sequence shown here is derived from an EMBL/GenBank/DDBJ whole genome shotgun (WGS) entry which is preliminary data.</text>
</comment>
<sequence length="285" mass="31658">MPTSQRPRRVPPQFNRSQSPQLTTSDPASRNLILRMPVPVPTIDAGEGDTQYRVEKEIEMRSGVEAMTKRTRMMTKNRKMVMAAGVKGRLDEDRGAAGSLGLFHLPLPLCHKLKLGPSRDARDDELNGPPAPAPCHDIGAPTAPLVSGTPICPCTLPAAPALYEAHGGKLSSGRLNFKFRAERDVNADVDREGEGEDTETIIADWEDKCLGLKKFRLYRLNGRKDVGKGDAQEKKKRRDVGEEGRRKREGGNTERRTQERKGGKRQQNTHPSFNRTICGIRSFIL</sequence>
<keyword evidence="3" id="KW-1185">Reference proteome</keyword>
<accession>A0A409XTA9</accession>
<feature type="compositionally biased region" description="Basic and acidic residues" evidence="1">
    <location>
        <begin position="226"/>
        <end position="261"/>
    </location>
</feature>
<gene>
    <name evidence="2" type="ORF">CVT25_009901</name>
</gene>
<feature type="region of interest" description="Disordered" evidence="1">
    <location>
        <begin position="226"/>
        <end position="275"/>
    </location>
</feature>
<reference evidence="2 3" key="1">
    <citation type="journal article" date="2018" name="Evol. Lett.">
        <title>Horizontal gene cluster transfer increased hallucinogenic mushroom diversity.</title>
        <authorList>
            <person name="Reynolds H.T."/>
            <person name="Vijayakumar V."/>
            <person name="Gluck-Thaler E."/>
            <person name="Korotkin H.B."/>
            <person name="Matheny P.B."/>
            <person name="Slot J.C."/>
        </authorList>
    </citation>
    <scope>NUCLEOTIDE SEQUENCE [LARGE SCALE GENOMIC DNA]</scope>
    <source>
        <strain evidence="2 3">2631</strain>
    </source>
</reference>
<evidence type="ECO:0000256" key="1">
    <source>
        <dbReference type="SAM" id="MobiDB-lite"/>
    </source>
</evidence>
<dbReference type="AlphaFoldDB" id="A0A409XTA9"/>
<organism evidence="2 3">
    <name type="scientific">Psilocybe cyanescens</name>
    <dbReference type="NCBI Taxonomy" id="93625"/>
    <lineage>
        <taxon>Eukaryota</taxon>
        <taxon>Fungi</taxon>
        <taxon>Dikarya</taxon>
        <taxon>Basidiomycota</taxon>
        <taxon>Agaricomycotina</taxon>
        <taxon>Agaricomycetes</taxon>
        <taxon>Agaricomycetidae</taxon>
        <taxon>Agaricales</taxon>
        <taxon>Agaricineae</taxon>
        <taxon>Strophariaceae</taxon>
        <taxon>Psilocybe</taxon>
    </lineage>
</organism>
<feature type="compositionally biased region" description="Polar residues" evidence="1">
    <location>
        <begin position="14"/>
        <end position="28"/>
    </location>
</feature>
<feature type="compositionally biased region" description="Polar residues" evidence="1">
    <location>
        <begin position="265"/>
        <end position="275"/>
    </location>
</feature>
<evidence type="ECO:0000313" key="3">
    <source>
        <dbReference type="Proteomes" id="UP000283269"/>
    </source>
</evidence>
<proteinExistence type="predicted"/>
<feature type="region of interest" description="Disordered" evidence="1">
    <location>
        <begin position="1"/>
        <end position="30"/>
    </location>
</feature>
<protein>
    <submittedName>
        <fullName evidence="2">Uncharacterized protein</fullName>
    </submittedName>
</protein>
<dbReference type="EMBL" id="NHYD01000494">
    <property type="protein sequence ID" value="PPQ94053.1"/>
    <property type="molecule type" value="Genomic_DNA"/>
</dbReference>
<name>A0A409XTA9_PSICY</name>
<dbReference type="InParanoid" id="A0A409XTA9"/>
<dbReference type="Proteomes" id="UP000283269">
    <property type="component" value="Unassembled WGS sequence"/>
</dbReference>
<evidence type="ECO:0000313" key="2">
    <source>
        <dbReference type="EMBL" id="PPQ94053.1"/>
    </source>
</evidence>